<keyword evidence="4" id="KW-1185">Reference proteome</keyword>
<keyword evidence="2" id="KW-1133">Transmembrane helix</keyword>
<dbReference type="KEGG" id="ame:552608"/>
<dbReference type="RefSeq" id="XP_006557398.1">
    <property type="nucleotide sequence ID" value="XM_006557335.3"/>
</dbReference>
<reference evidence="3" key="1">
    <citation type="submission" date="2021-01" db="UniProtKB">
        <authorList>
            <consortium name="EnsemblMetazoa"/>
        </authorList>
    </citation>
    <scope>IDENTIFICATION</scope>
    <source>
        <strain evidence="3">DH4</strain>
    </source>
</reference>
<organism evidence="3">
    <name type="scientific">Apis mellifera</name>
    <name type="common">Honeybee</name>
    <dbReference type="NCBI Taxonomy" id="7460"/>
    <lineage>
        <taxon>Eukaryota</taxon>
        <taxon>Metazoa</taxon>
        <taxon>Ecdysozoa</taxon>
        <taxon>Arthropoda</taxon>
        <taxon>Hexapoda</taxon>
        <taxon>Insecta</taxon>
        <taxon>Pterygota</taxon>
        <taxon>Neoptera</taxon>
        <taxon>Endopterygota</taxon>
        <taxon>Hymenoptera</taxon>
        <taxon>Apocrita</taxon>
        <taxon>Aculeata</taxon>
        <taxon>Apoidea</taxon>
        <taxon>Anthophila</taxon>
        <taxon>Apidae</taxon>
        <taxon>Apis</taxon>
    </lineage>
</organism>
<keyword evidence="2" id="KW-0472">Membrane</keyword>
<evidence type="ECO:0000313" key="3">
    <source>
        <dbReference type="EnsemblMetazoa" id="XP_006557398"/>
    </source>
</evidence>
<dbReference type="AlphaFoldDB" id="A0A7M7GRT6"/>
<name>A0A7M7GRT6_APIME</name>
<feature type="region of interest" description="Disordered" evidence="1">
    <location>
        <begin position="256"/>
        <end position="356"/>
    </location>
</feature>
<evidence type="ECO:0000313" key="5">
    <source>
        <dbReference type="RefSeq" id="XP_006557398.1"/>
    </source>
</evidence>
<feature type="compositionally biased region" description="Polar residues" evidence="1">
    <location>
        <begin position="319"/>
        <end position="347"/>
    </location>
</feature>
<accession>A0A8B6YQC2</accession>
<feature type="transmembrane region" description="Helical" evidence="2">
    <location>
        <begin position="205"/>
        <end position="226"/>
    </location>
</feature>
<reference evidence="5" key="2">
    <citation type="submission" date="2025-04" db="UniProtKB">
        <authorList>
            <consortium name="RefSeq"/>
        </authorList>
    </citation>
    <scope>IDENTIFICATION</scope>
    <source>
        <strain evidence="5">DH4</strain>
        <tissue evidence="5">Whole body</tissue>
    </source>
</reference>
<accession>A0A7M7GRT6</accession>
<dbReference type="EnsemblMetazoa" id="XM_006557335">
    <property type="protein sequence ID" value="XP_006557398"/>
    <property type="gene ID" value="LOC552608"/>
</dbReference>
<gene>
    <name evidence="3" type="primary">552608</name>
    <name evidence="5" type="synonym">LOC552608</name>
</gene>
<protein>
    <submittedName>
        <fullName evidence="5">Uncharacterized protein LOC552608 isoform X1</fullName>
    </submittedName>
</protein>
<sequence>MRTCTGARVEREETCREGSRRGRVQGPVVKMHATDAVDATASLPSSTSSVPASRSLGHEVRLVLVLLVSCWIVQDRSVLGMSEPPELTTAEDLTDRGTKKFGDDCVEDRECSFSGSYCEPKKNKCSCREEFEATNHIDKCGHPVNVNESCFFHEQCEARVSQTECRDNRCICIFEKIPVPQPDGTIVCVAEQKEEPNLQYIDPTMIGVLVGMALMFIIICVVLRLFSKARWRENRTIFNTPNARLMNVSLLRENKLLHPQERRGSRASVRVPSRQPSMASLRAHSPNASQGAKHSQHSQHRVSRSRTGSRRGSRGSSGNASAVSTKSNKSPPNQPNTMSETVHSENVTVEILEAKA</sequence>
<evidence type="ECO:0000256" key="1">
    <source>
        <dbReference type="SAM" id="MobiDB-lite"/>
    </source>
</evidence>
<feature type="compositionally biased region" description="Basic residues" evidence="1">
    <location>
        <begin position="294"/>
        <end position="313"/>
    </location>
</feature>
<evidence type="ECO:0000256" key="2">
    <source>
        <dbReference type="SAM" id="Phobius"/>
    </source>
</evidence>
<proteinExistence type="predicted"/>
<evidence type="ECO:0000313" key="4">
    <source>
        <dbReference type="Proteomes" id="UP000005203"/>
    </source>
</evidence>
<keyword evidence="2" id="KW-0812">Transmembrane</keyword>
<dbReference type="OrthoDB" id="6610549at2759"/>
<dbReference type="Proteomes" id="UP000005203">
    <property type="component" value="Linkage group LG4"/>
</dbReference>